<proteinExistence type="predicted"/>
<dbReference type="Gene3D" id="3.40.50.2300">
    <property type="match status" value="1"/>
</dbReference>
<dbReference type="EMBL" id="CP017686">
    <property type="protein sequence ID" value="AYQ55758.1"/>
    <property type="molecule type" value="Genomic_DNA"/>
</dbReference>
<evidence type="ECO:0000313" key="1">
    <source>
        <dbReference type="EMBL" id="AYQ55758.1"/>
    </source>
</evidence>
<gene>
    <name evidence="1" type="ORF">BKD89_08180</name>
</gene>
<organism evidence="1 2">
    <name type="scientific">Methanomethylophilus alvi</name>
    <dbReference type="NCBI Taxonomy" id="1291540"/>
    <lineage>
        <taxon>Archaea</taxon>
        <taxon>Methanobacteriati</taxon>
        <taxon>Thermoplasmatota</taxon>
        <taxon>Thermoplasmata</taxon>
        <taxon>Methanomassiliicoccales</taxon>
        <taxon>Methanomethylophilaceae</taxon>
        <taxon>Methanomethylophilus</taxon>
    </lineage>
</organism>
<name>A0A3G3IJ71_9ARCH</name>
<dbReference type="Proteomes" id="UP000273278">
    <property type="component" value="Chromosome"/>
</dbReference>
<dbReference type="GeneID" id="41322433"/>
<accession>A0A3G3IJ71</accession>
<sequence>MALLKKAEKKCSVLFVDSLNDLSSQLAEYYTRKFYPGLYDVYSAGPKHEIVDCDLLSVMYCNGEDLRDQVSKDFADERFLPKDNQFDIVVYTEKGVFDSLAHKSPWQGRQICAHMGCRDEFTATDDAELAEQLLAMADRVSAWVKENMDDPDKLRSLVSA</sequence>
<protein>
    <recommendedName>
        <fullName evidence="3">Phosphotyrosine protein phosphatase I domain-containing protein</fullName>
    </recommendedName>
</protein>
<evidence type="ECO:0008006" key="3">
    <source>
        <dbReference type="Google" id="ProtNLM"/>
    </source>
</evidence>
<dbReference type="AlphaFoldDB" id="A0A3G3IJ71"/>
<dbReference type="InterPro" id="IPR036196">
    <property type="entry name" value="Ptyr_pPase_sf"/>
</dbReference>
<dbReference type="RefSeq" id="WP_015505541.1">
    <property type="nucleotide sequence ID" value="NZ_CP017686.1"/>
</dbReference>
<evidence type="ECO:0000313" key="2">
    <source>
        <dbReference type="Proteomes" id="UP000273278"/>
    </source>
</evidence>
<reference evidence="1 2" key="1">
    <citation type="submission" date="2016-10" db="EMBL/GenBank/DDBJ databases">
        <title>Complete genome of the TMA-utilizing, human hosted archaeon Methanomethylophilus alvus Gen. nov, sp. nov., strain Mx-05, derived from a pure culture.</title>
        <authorList>
            <person name="Brugere J.-F."/>
            <person name="Ben Hania W."/>
            <person name="Chaudhary P.P."/>
            <person name="Gaci N."/>
            <person name="Borrel G."/>
            <person name="Cao Van Tuat L."/>
            <person name="Fardeau M.-L."/>
            <person name="Harris H.M.B."/>
            <person name="O'Toole P.W."/>
            <person name="Ollivier B."/>
        </authorList>
    </citation>
    <scope>NUCLEOTIDE SEQUENCE [LARGE SCALE GENOMIC DNA]</scope>
    <source>
        <strain evidence="1 2">Mx-05</strain>
    </source>
</reference>
<dbReference type="SUPFAM" id="SSF52788">
    <property type="entry name" value="Phosphotyrosine protein phosphatases I"/>
    <property type="match status" value="1"/>
</dbReference>
<dbReference type="OMA" id="QGRQICA"/>